<evidence type="ECO:0000256" key="3">
    <source>
        <dbReference type="ARBA" id="ARBA00022729"/>
    </source>
</evidence>
<organism evidence="7 8">
    <name type="scientific">Pseudonocardia alaniniphila</name>
    <dbReference type="NCBI Taxonomy" id="75291"/>
    <lineage>
        <taxon>Bacteria</taxon>
        <taxon>Bacillati</taxon>
        <taxon>Actinomycetota</taxon>
        <taxon>Actinomycetes</taxon>
        <taxon>Pseudonocardiales</taxon>
        <taxon>Pseudonocardiaceae</taxon>
        <taxon>Pseudonocardia</taxon>
    </lineage>
</organism>
<keyword evidence="8" id="KW-1185">Reference proteome</keyword>
<dbReference type="PANTHER" id="PTHR38041">
    <property type="entry name" value="CHORISMATE MUTASE"/>
    <property type="match status" value="1"/>
</dbReference>
<evidence type="ECO:0000259" key="6">
    <source>
        <dbReference type="PROSITE" id="PS51168"/>
    </source>
</evidence>
<keyword evidence="4 5" id="KW-0413">Isomerase</keyword>
<dbReference type="GO" id="GO:0004106">
    <property type="term" value="F:chorismate mutase activity"/>
    <property type="evidence" value="ECO:0007669"/>
    <property type="project" value="UniProtKB-EC"/>
</dbReference>
<evidence type="ECO:0000313" key="8">
    <source>
        <dbReference type="Proteomes" id="UP001299970"/>
    </source>
</evidence>
<dbReference type="EMBL" id="JAKXMK010000008">
    <property type="protein sequence ID" value="MCH6166156.1"/>
    <property type="molecule type" value="Genomic_DNA"/>
</dbReference>
<proteinExistence type="predicted"/>
<dbReference type="InterPro" id="IPR036979">
    <property type="entry name" value="CM_dom_sf"/>
</dbReference>
<dbReference type="EC" id="5.4.99.5" evidence="2 5"/>
<evidence type="ECO:0000256" key="5">
    <source>
        <dbReference type="PIRNR" id="PIRNR026640"/>
    </source>
</evidence>
<gene>
    <name evidence="7" type="ORF">MMF94_10720</name>
</gene>
<dbReference type="InterPro" id="IPR002701">
    <property type="entry name" value="CM_II_prokaryot"/>
</dbReference>
<dbReference type="NCBIfam" id="NF006741">
    <property type="entry name" value="PRK09269.1"/>
    <property type="match status" value="1"/>
</dbReference>
<comment type="pathway">
    <text evidence="1 5">Metabolic intermediate biosynthesis; prephenate biosynthesis; prephenate from chorismate: step 1/1.</text>
</comment>
<comment type="caution">
    <text evidence="7">The sequence shown here is derived from an EMBL/GenBank/DDBJ whole genome shotgun (WGS) entry which is preliminary data.</text>
</comment>
<sequence>MPVDSPVELDDFGSLVDLAVQRILVSDDVAATKYRSGAPVEDLLRERQVLAEAGRRAAQMGLDREFAIRFFRSQIDASKVVQRGMLARWQAHPEEAPSTPPDLQSIRERLDELTDQLLEQLRSTQVARRHASLCRTRLHEARVPVAAVHHLDALHRRALDLATEWICSAD</sequence>
<dbReference type="Proteomes" id="UP001299970">
    <property type="component" value="Unassembled WGS sequence"/>
</dbReference>
<evidence type="ECO:0000256" key="1">
    <source>
        <dbReference type="ARBA" id="ARBA00004817"/>
    </source>
</evidence>
<dbReference type="PANTHER" id="PTHR38041:SF2">
    <property type="entry name" value="SECRETED CHORISMATE MUTASE"/>
    <property type="match status" value="1"/>
</dbReference>
<feature type="domain" description="Chorismate mutase" evidence="6">
    <location>
        <begin position="1"/>
        <end position="86"/>
    </location>
</feature>
<dbReference type="SMART" id="SM00830">
    <property type="entry name" value="CM_2"/>
    <property type="match status" value="1"/>
</dbReference>
<keyword evidence="3" id="KW-0732">Signal</keyword>
<dbReference type="InterPro" id="IPR036263">
    <property type="entry name" value="Chorismate_II_sf"/>
</dbReference>
<evidence type="ECO:0000256" key="4">
    <source>
        <dbReference type="ARBA" id="ARBA00023235"/>
    </source>
</evidence>
<dbReference type="InterPro" id="IPR051331">
    <property type="entry name" value="Chorismate_mutase-related"/>
</dbReference>
<reference evidence="7 8" key="1">
    <citation type="submission" date="2022-03" db="EMBL/GenBank/DDBJ databases">
        <title>Pseudonocardia alaer sp. nov., a novel actinomycete isolated from reed forest soil.</title>
        <authorList>
            <person name="Wang L."/>
        </authorList>
    </citation>
    <scope>NUCLEOTIDE SEQUENCE [LARGE SCALE GENOMIC DNA]</scope>
    <source>
        <strain evidence="7 8">Y-16303</strain>
    </source>
</reference>
<accession>A0ABS9TC84</accession>
<comment type="catalytic activity">
    <reaction evidence="5">
        <text>chorismate = prephenate</text>
        <dbReference type="Rhea" id="RHEA:13897"/>
        <dbReference type="ChEBI" id="CHEBI:29748"/>
        <dbReference type="ChEBI" id="CHEBI:29934"/>
        <dbReference type="EC" id="5.4.99.5"/>
    </reaction>
</comment>
<dbReference type="PROSITE" id="PS51168">
    <property type="entry name" value="CHORISMATE_MUT_2"/>
    <property type="match status" value="1"/>
</dbReference>
<dbReference type="PIRSF" id="PIRSF026640">
    <property type="entry name" value="Peripl_chor_mut"/>
    <property type="match status" value="1"/>
</dbReference>
<evidence type="ECO:0000256" key="2">
    <source>
        <dbReference type="ARBA" id="ARBA00012404"/>
    </source>
</evidence>
<dbReference type="InterPro" id="IPR008240">
    <property type="entry name" value="Chorismate_mutase_periplasmic"/>
</dbReference>
<protein>
    <recommendedName>
        <fullName evidence="2 5">Chorismate mutase</fullName>
        <ecNumber evidence="2 5">5.4.99.5</ecNumber>
    </recommendedName>
</protein>
<comment type="function">
    <text evidence="5">Catalyzes the Claisen rearrangement of chorismate to prephenate.</text>
</comment>
<name>A0ABS9TC84_9PSEU</name>
<dbReference type="Gene3D" id="1.20.59.10">
    <property type="entry name" value="Chorismate mutase"/>
    <property type="match status" value="1"/>
</dbReference>
<dbReference type="Pfam" id="PF01817">
    <property type="entry name" value="CM_2"/>
    <property type="match status" value="1"/>
</dbReference>
<dbReference type="RefSeq" id="WP_241036190.1">
    <property type="nucleotide sequence ID" value="NZ_BAAAJF010000020.1"/>
</dbReference>
<dbReference type="NCBIfam" id="TIGR01806">
    <property type="entry name" value="CM_mono2"/>
    <property type="match status" value="1"/>
</dbReference>
<dbReference type="SUPFAM" id="SSF48600">
    <property type="entry name" value="Chorismate mutase II"/>
    <property type="match status" value="1"/>
</dbReference>
<evidence type="ECO:0000313" key="7">
    <source>
        <dbReference type="EMBL" id="MCH6166156.1"/>
    </source>
</evidence>